<dbReference type="EMBL" id="VWFP01000015">
    <property type="protein sequence ID" value="KAA4625504.1"/>
    <property type="molecule type" value="Genomic_DNA"/>
</dbReference>
<keyword evidence="1" id="KW-0966">Cell projection</keyword>
<accession>A0A7J4XW36</accession>
<evidence type="ECO:0000313" key="2">
    <source>
        <dbReference type="Proteomes" id="UP000424805"/>
    </source>
</evidence>
<comment type="caution">
    <text evidence="1">The sequence shown here is derived from an EMBL/GenBank/DDBJ whole genome shotgun (WGS) entry which is preliminary data.</text>
</comment>
<sequence>MNYFRLSRKLGLSIGYDVCDYGLVIPHCGTIVVGNINRIGPYAVLHTSLTLSIQAEGLAKVCFYLQEQR</sequence>
<keyword evidence="1" id="KW-0282">Flagellum</keyword>
<dbReference type="Proteomes" id="UP000424805">
    <property type="component" value="Unassembled WGS sequence"/>
</dbReference>
<gene>
    <name evidence="1" type="ORF">F3B90_15335</name>
</gene>
<protein>
    <submittedName>
        <fullName evidence="1">Flagellar basal body P-ring protein FlgI</fullName>
    </submittedName>
</protein>
<name>A0A7J4XW36_BACOV</name>
<dbReference type="RefSeq" id="WP_147402605.1">
    <property type="nucleotide sequence ID" value="NZ_CACRTD010000090.1"/>
</dbReference>
<reference evidence="1 2" key="1">
    <citation type="journal article" date="2019" name="Nat. Med.">
        <title>A library of human gut bacterial isolates paired with longitudinal multiomics data enables mechanistic microbiome research.</title>
        <authorList>
            <person name="Poyet M."/>
            <person name="Groussin M."/>
            <person name="Gibbons S.M."/>
            <person name="Avila-Pacheco J."/>
            <person name="Jiang X."/>
            <person name="Kearney S.M."/>
            <person name="Perrotta A.R."/>
            <person name="Berdy B."/>
            <person name="Zhao S."/>
            <person name="Lieberman T.D."/>
            <person name="Swanson P.K."/>
            <person name="Smith M."/>
            <person name="Roesemann S."/>
            <person name="Alexander J.E."/>
            <person name="Rich S.A."/>
            <person name="Livny J."/>
            <person name="Vlamakis H."/>
            <person name="Clish C."/>
            <person name="Bullock K."/>
            <person name="Deik A."/>
            <person name="Scott J."/>
            <person name="Pierce K.A."/>
            <person name="Xavier R.J."/>
            <person name="Alm E.J."/>
        </authorList>
    </citation>
    <scope>NUCLEOTIDE SEQUENCE [LARGE SCALE GENOMIC DNA]</scope>
    <source>
        <strain evidence="1 2">BIOML-A15</strain>
    </source>
</reference>
<keyword evidence="1" id="KW-0969">Cilium</keyword>
<proteinExistence type="predicted"/>
<dbReference type="AlphaFoldDB" id="A0A7J4XW36"/>
<evidence type="ECO:0000313" key="1">
    <source>
        <dbReference type="EMBL" id="KAA4625504.1"/>
    </source>
</evidence>
<organism evidence="1 2">
    <name type="scientific">Bacteroides ovatus</name>
    <dbReference type="NCBI Taxonomy" id="28116"/>
    <lineage>
        <taxon>Bacteria</taxon>
        <taxon>Pseudomonadati</taxon>
        <taxon>Bacteroidota</taxon>
        <taxon>Bacteroidia</taxon>
        <taxon>Bacteroidales</taxon>
        <taxon>Bacteroidaceae</taxon>
        <taxon>Bacteroides</taxon>
    </lineage>
</organism>